<keyword evidence="3" id="KW-1185">Reference proteome</keyword>
<reference evidence="2 3" key="1">
    <citation type="submission" date="2015-06" db="EMBL/GenBank/DDBJ databases">
        <title>Survival trade-offs in plant roots during colonization by closely related pathogenic and mutualistic fungi.</title>
        <authorList>
            <person name="Hacquard S."/>
            <person name="Kracher B."/>
            <person name="Hiruma K."/>
            <person name="Weinman A."/>
            <person name="Muench P."/>
            <person name="Garrido Oter R."/>
            <person name="Ver Loren van Themaat E."/>
            <person name="Dallerey J.-F."/>
            <person name="Damm U."/>
            <person name="Henrissat B."/>
            <person name="Lespinet O."/>
            <person name="Thon M."/>
            <person name="Kemen E."/>
            <person name="McHardy A.C."/>
            <person name="Schulze-Lefert P."/>
            <person name="O'Connell R.J."/>
        </authorList>
    </citation>
    <scope>NUCLEOTIDE SEQUENCE [LARGE SCALE GENOMIC DNA]</scope>
    <source>
        <strain evidence="2 3">MAFF 238704</strain>
    </source>
</reference>
<name>A0A166SDB0_COLIC</name>
<evidence type="ECO:0000256" key="1">
    <source>
        <dbReference type="SAM" id="SignalP"/>
    </source>
</evidence>
<dbReference type="AlphaFoldDB" id="A0A166SDB0"/>
<proteinExistence type="predicted"/>
<sequence length="95" mass="10111">MTKPLTILLALTSVLFPLAEAKACTEGLEYCGYNLLRKGMKLITSSRESGFLLRTLMRGILSSIVAVTDGSAGMSTVAPVKTEVVERAITASRSC</sequence>
<feature type="signal peptide" evidence="1">
    <location>
        <begin position="1"/>
        <end position="21"/>
    </location>
</feature>
<feature type="chain" id="PRO_5007879467" evidence="1">
    <location>
        <begin position="22"/>
        <end position="95"/>
    </location>
</feature>
<accession>A0A166SDB0</accession>
<evidence type="ECO:0000313" key="3">
    <source>
        <dbReference type="Proteomes" id="UP000076584"/>
    </source>
</evidence>
<dbReference type="Proteomes" id="UP000076584">
    <property type="component" value="Unassembled WGS sequence"/>
</dbReference>
<organism evidence="2 3">
    <name type="scientific">Colletotrichum incanum</name>
    <name type="common">Soybean anthracnose fungus</name>
    <dbReference type="NCBI Taxonomy" id="1573173"/>
    <lineage>
        <taxon>Eukaryota</taxon>
        <taxon>Fungi</taxon>
        <taxon>Dikarya</taxon>
        <taxon>Ascomycota</taxon>
        <taxon>Pezizomycotina</taxon>
        <taxon>Sordariomycetes</taxon>
        <taxon>Hypocreomycetidae</taxon>
        <taxon>Glomerellales</taxon>
        <taxon>Glomerellaceae</taxon>
        <taxon>Colletotrichum</taxon>
        <taxon>Colletotrichum spaethianum species complex</taxon>
    </lineage>
</organism>
<keyword evidence="1" id="KW-0732">Signal</keyword>
<dbReference type="EMBL" id="LFIW01002438">
    <property type="protein sequence ID" value="KZL70580.1"/>
    <property type="molecule type" value="Genomic_DNA"/>
</dbReference>
<evidence type="ECO:0000313" key="2">
    <source>
        <dbReference type="EMBL" id="KZL70580.1"/>
    </source>
</evidence>
<comment type="caution">
    <text evidence="2">The sequence shown here is derived from an EMBL/GenBank/DDBJ whole genome shotgun (WGS) entry which is preliminary data.</text>
</comment>
<gene>
    <name evidence="2" type="ORF">CI238_01551</name>
</gene>
<protein>
    <submittedName>
        <fullName evidence="2">Uncharacterized protein</fullName>
    </submittedName>
</protein>